<accession>A0AAD9WYR1</accession>
<keyword evidence="2" id="KW-1185">Reference proteome</keyword>
<comment type="caution">
    <text evidence="1">The sequence shown here is derived from an EMBL/GenBank/DDBJ whole genome shotgun (WGS) entry which is preliminary data.</text>
</comment>
<proteinExistence type="predicted"/>
<evidence type="ECO:0000313" key="2">
    <source>
        <dbReference type="Proteomes" id="UP001280121"/>
    </source>
</evidence>
<evidence type="ECO:0000313" key="1">
    <source>
        <dbReference type="EMBL" id="KAK2648839.1"/>
    </source>
</evidence>
<organism evidence="1 2">
    <name type="scientific">Dipteronia dyeriana</name>
    <dbReference type="NCBI Taxonomy" id="168575"/>
    <lineage>
        <taxon>Eukaryota</taxon>
        <taxon>Viridiplantae</taxon>
        <taxon>Streptophyta</taxon>
        <taxon>Embryophyta</taxon>
        <taxon>Tracheophyta</taxon>
        <taxon>Spermatophyta</taxon>
        <taxon>Magnoliopsida</taxon>
        <taxon>eudicotyledons</taxon>
        <taxon>Gunneridae</taxon>
        <taxon>Pentapetalae</taxon>
        <taxon>rosids</taxon>
        <taxon>malvids</taxon>
        <taxon>Sapindales</taxon>
        <taxon>Sapindaceae</taxon>
        <taxon>Hippocastanoideae</taxon>
        <taxon>Acereae</taxon>
        <taxon>Dipteronia</taxon>
    </lineage>
</organism>
<name>A0AAD9WYR1_9ROSI</name>
<feature type="non-terminal residue" evidence="1">
    <location>
        <position position="1"/>
    </location>
</feature>
<dbReference type="EMBL" id="JANJYI010000005">
    <property type="protein sequence ID" value="KAK2648839.1"/>
    <property type="molecule type" value="Genomic_DNA"/>
</dbReference>
<gene>
    <name evidence="1" type="ORF">Ddye_016328</name>
</gene>
<dbReference type="AlphaFoldDB" id="A0AAD9WYR1"/>
<protein>
    <submittedName>
        <fullName evidence="1">Uncharacterized protein</fullName>
    </submittedName>
</protein>
<reference evidence="1" key="1">
    <citation type="journal article" date="2023" name="Plant J.">
        <title>Genome sequences and population genomics provide insights into the demographic history, inbreeding, and mutation load of two 'living fossil' tree species of Dipteronia.</title>
        <authorList>
            <person name="Feng Y."/>
            <person name="Comes H.P."/>
            <person name="Chen J."/>
            <person name="Zhu S."/>
            <person name="Lu R."/>
            <person name="Zhang X."/>
            <person name="Li P."/>
            <person name="Qiu J."/>
            <person name="Olsen K.M."/>
            <person name="Qiu Y."/>
        </authorList>
    </citation>
    <scope>NUCLEOTIDE SEQUENCE</scope>
    <source>
        <strain evidence="1">KIB01</strain>
    </source>
</reference>
<feature type="non-terminal residue" evidence="1">
    <location>
        <position position="71"/>
    </location>
</feature>
<dbReference type="Proteomes" id="UP001280121">
    <property type="component" value="Unassembled WGS sequence"/>
</dbReference>
<sequence>IKLVKDVSKDLVVLWEDGYGTESVKDYPDEAKEIIRPDRGNPCWFCLCLKVIFRFVSLIPLKTIISDIEIF</sequence>